<dbReference type="STRING" id="106004.A0A1Y2G468"/>
<proteinExistence type="predicted"/>
<dbReference type="InterPro" id="IPR036526">
    <property type="entry name" value="C-N_Hydrolase_sf"/>
</dbReference>
<keyword evidence="2" id="KW-0378">Hydrolase</keyword>
<dbReference type="EMBL" id="MCGR01000001">
    <property type="protein sequence ID" value="ORY92734.1"/>
    <property type="molecule type" value="Genomic_DNA"/>
</dbReference>
<evidence type="ECO:0000313" key="3">
    <source>
        <dbReference type="Proteomes" id="UP000193467"/>
    </source>
</evidence>
<comment type="caution">
    <text evidence="2">The sequence shown here is derived from an EMBL/GenBank/DDBJ whole genome shotgun (WGS) entry which is preliminary data.</text>
</comment>
<accession>A0A1Y2G468</accession>
<reference evidence="2 3" key="1">
    <citation type="submission" date="2016-07" db="EMBL/GenBank/DDBJ databases">
        <title>Pervasive Adenine N6-methylation of Active Genes in Fungi.</title>
        <authorList>
            <consortium name="DOE Joint Genome Institute"/>
            <person name="Mondo S.J."/>
            <person name="Dannebaum R.O."/>
            <person name="Kuo R.C."/>
            <person name="Labutti K."/>
            <person name="Haridas S."/>
            <person name="Kuo A."/>
            <person name="Salamov A."/>
            <person name="Ahrendt S.R."/>
            <person name="Lipzen A."/>
            <person name="Sullivan W."/>
            <person name="Andreopoulos W.B."/>
            <person name="Clum A."/>
            <person name="Lindquist E."/>
            <person name="Daum C."/>
            <person name="Ramamoorthy G.K."/>
            <person name="Gryganskyi A."/>
            <person name="Culley D."/>
            <person name="Magnuson J.K."/>
            <person name="James T.Y."/>
            <person name="O'Malley M.A."/>
            <person name="Stajich J.E."/>
            <person name="Spatafora J.W."/>
            <person name="Visel A."/>
            <person name="Grigoriev I.V."/>
        </authorList>
    </citation>
    <scope>NUCLEOTIDE SEQUENCE [LARGE SCALE GENOMIC DNA]</scope>
    <source>
        <strain evidence="2 3">62-1032</strain>
    </source>
</reference>
<dbReference type="GO" id="GO:0008418">
    <property type="term" value="F:protein-N-terminal asparagine amidohydrolase activity"/>
    <property type="evidence" value="ECO:0007669"/>
    <property type="project" value="InterPro"/>
</dbReference>
<dbReference type="PANTHER" id="PTHR11750">
    <property type="entry name" value="PROTEIN N-TERMINAL AMIDASE"/>
    <property type="match status" value="1"/>
</dbReference>
<sequence length="319" mass="34345">MSPPTLRIACAQLSPVFKDVQASIARADELIASSRSGEIDLLVLPEMAFTGYCFTSPEDIKPFLEDPSSGPTFRWASSTAVRLQCYVLIGAPTLSPTHTPSSASSSSTAAPSPAFNSLLLLSPTGALLHTYHKHHLYETDESWATAGPSFTSWELPFPPSSPSASASDSARTFKLVPSICMDLNPKGFVAPFEAYELATFAKEVKADLVVCSMAWLDSEPPTVEEEAEEGGAGKSEMDEWMNVRKTLSYWSLRCDPLWGSGVGLVACDRVGREGDVVFTGSSCAIVLEETPEVLEHAPKRGESLLRVDLPLRAGGRVEL</sequence>
<organism evidence="2 3">
    <name type="scientific">Leucosporidium creatinivorum</name>
    <dbReference type="NCBI Taxonomy" id="106004"/>
    <lineage>
        <taxon>Eukaryota</taxon>
        <taxon>Fungi</taxon>
        <taxon>Dikarya</taxon>
        <taxon>Basidiomycota</taxon>
        <taxon>Pucciniomycotina</taxon>
        <taxon>Microbotryomycetes</taxon>
        <taxon>Leucosporidiales</taxon>
        <taxon>Leucosporidium</taxon>
    </lineage>
</organism>
<dbReference type="FunCoup" id="A0A1Y2G468">
    <property type="interactions" value="5"/>
</dbReference>
<dbReference type="OrthoDB" id="201515at2759"/>
<gene>
    <name evidence="2" type="ORF">BCR35DRAFT_349068</name>
</gene>
<name>A0A1Y2G468_9BASI</name>
<dbReference type="Gene3D" id="3.60.110.10">
    <property type="entry name" value="Carbon-nitrogen hydrolase"/>
    <property type="match status" value="1"/>
</dbReference>
<dbReference type="InterPro" id="IPR039703">
    <property type="entry name" value="Nta1"/>
</dbReference>
<protein>
    <submittedName>
        <fullName evidence="2">Carbon-nitrogen hydrolase</fullName>
    </submittedName>
</protein>
<evidence type="ECO:0000313" key="2">
    <source>
        <dbReference type="EMBL" id="ORY92734.1"/>
    </source>
</evidence>
<dbReference type="PROSITE" id="PS50263">
    <property type="entry name" value="CN_HYDROLASE"/>
    <property type="match status" value="1"/>
</dbReference>
<dbReference type="InParanoid" id="A0A1Y2G468"/>
<feature type="domain" description="CN hydrolase" evidence="1">
    <location>
        <begin position="6"/>
        <end position="311"/>
    </location>
</feature>
<dbReference type="PANTHER" id="PTHR11750:SF26">
    <property type="entry name" value="PROTEIN N-TERMINAL AMIDASE"/>
    <property type="match status" value="1"/>
</dbReference>
<evidence type="ECO:0000259" key="1">
    <source>
        <dbReference type="PROSITE" id="PS50263"/>
    </source>
</evidence>
<dbReference type="AlphaFoldDB" id="A0A1Y2G468"/>
<dbReference type="Pfam" id="PF00795">
    <property type="entry name" value="CN_hydrolase"/>
    <property type="match status" value="1"/>
</dbReference>
<dbReference type="SUPFAM" id="SSF56317">
    <property type="entry name" value="Carbon-nitrogen hydrolase"/>
    <property type="match status" value="1"/>
</dbReference>
<keyword evidence="3" id="KW-1185">Reference proteome</keyword>
<dbReference type="GO" id="GO:0070773">
    <property type="term" value="F:protein-N-terminal glutamine amidohydrolase activity"/>
    <property type="evidence" value="ECO:0007669"/>
    <property type="project" value="InterPro"/>
</dbReference>
<dbReference type="GO" id="GO:0030163">
    <property type="term" value="P:protein catabolic process"/>
    <property type="evidence" value="ECO:0007669"/>
    <property type="project" value="TreeGrafter"/>
</dbReference>
<dbReference type="Proteomes" id="UP000193467">
    <property type="component" value="Unassembled WGS sequence"/>
</dbReference>
<dbReference type="InterPro" id="IPR003010">
    <property type="entry name" value="C-N_Hydrolase"/>
</dbReference>